<feature type="region of interest" description="Disordered" evidence="1">
    <location>
        <begin position="351"/>
        <end position="525"/>
    </location>
</feature>
<dbReference type="InterPro" id="IPR038765">
    <property type="entry name" value="Papain-like_cys_pep_sf"/>
</dbReference>
<feature type="domain" description="USP" evidence="2">
    <location>
        <begin position="22"/>
        <end position="315"/>
    </location>
</feature>
<name>A0A9D2Z0U7_NOTFU</name>
<reference evidence="3" key="1">
    <citation type="submission" date="2020-03" db="EMBL/GenBank/DDBJ databases">
        <title>Intra-Species Differences in Population Size shape Life History and Genome Evolution.</title>
        <authorList>
            <person name="Willemsen D."/>
            <person name="Cui R."/>
            <person name="Valenzano D.R."/>
        </authorList>
    </citation>
    <scope>NUCLEOTIDE SEQUENCE</scope>
    <source>
        <strain evidence="3">GRZ</strain>
        <tissue evidence="3">Whole</tissue>
    </source>
</reference>
<accession>A0A9D2Z0U7</accession>
<proteinExistence type="predicted"/>
<evidence type="ECO:0000313" key="3">
    <source>
        <dbReference type="EMBL" id="KAF7230217.1"/>
    </source>
</evidence>
<dbReference type="InterPro" id="IPR050164">
    <property type="entry name" value="Peptidase_C19"/>
</dbReference>
<protein>
    <submittedName>
        <fullName evidence="3">Transcript variant X1</fullName>
    </submittedName>
</protein>
<feature type="compositionally biased region" description="Basic and acidic residues" evidence="1">
    <location>
        <begin position="548"/>
        <end position="577"/>
    </location>
</feature>
<evidence type="ECO:0000313" key="4">
    <source>
        <dbReference type="Proteomes" id="UP000822369"/>
    </source>
</evidence>
<dbReference type="InterPro" id="IPR001394">
    <property type="entry name" value="Peptidase_C19_UCH"/>
</dbReference>
<dbReference type="Proteomes" id="UP000822369">
    <property type="component" value="Chromosome 1"/>
</dbReference>
<dbReference type="PROSITE" id="PS50235">
    <property type="entry name" value="USP_3"/>
    <property type="match status" value="1"/>
</dbReference>
<dbReference type="SUPFAM" id="SSF54001">
    <property type="entry name" value="Cysteine proteinases"/>
    <property type="match status" value="1"/>
</dbReference>
<feature type="compositionally biased region" description="Polar residues" evidence="1">
    <location>
        <begin position="515"/>
        <end position="525"/>
    </location>
</feature>
<feature type="compositionally biased region" description="Basic and acidic residues" evidence="1">
    <location>
        <begin position="494"/>
        <end position="508"/>
    </location>
</feature>
<dbReference type="InterPro" id="IPR018200">
    <property type="entry name" value="USP_CS"/>
</dbReference>
<sequence length="812" mass="91428">MSRRRKQKGTPANKPSHQLRYHGLFNQGATCYLNSVLQVLFMTEEFKRAVEGPTTTNCKSECIDQKLKTLFKILKKETARTHAITTHLGIIKAKGEDEELYFFPIIMEVTEQCDAAVCFEKILSHTSPEASQIFQGEVINHNKCSLCQTKTESSNTFWSIPLTLADSESDACCVMNGIQSYFHESHMGGEDRLYCNQCKSKADATIKLEMKHPPEVLTLLLKRFKFDYHVKKCVKIQSKVQIPSSLQIPPNEIQSLTYELYAYVDHFGELRHGHYTVTIKSQEDKKWYHFDDTLVKLFIFFIRSQNVYLAFYRKASAMDAPAENVSEVPTLKAGQQNMSENNVKWDCGAQPKAQKDVQKAEENKGEVGNGLAVPLSKDNSGIRADNDSGGSVSHEKSHSRQDLSKNNQHLPVQVLNDSKPETGGHSSFKQEGIPKQNGLEPTRSNKQITNQHNRVGGNQQHHQGFQSNSKRDEDATISSSQPQKSSMKNSKKEKRSDCKSSRTTERPENPCGESNAGQDSQHFNNVPQNKVKQNLLKINKCEQAVSKRCEQQKADKRKVPNENRTDDEHLKKGEPSVKRKCNLLGQSDISLTIQSSQLKSSSNTVPWTKEAKMHILQTNWLNKSEEELQRSKQNVGMGSERENEEPNPHFYTGSNEEQKGNECYKNDDKHEQKLENPCCTGGTIQKTVQLEMETNRPQSELGREKHMTLTQGTEVTLKSEAQSDPNIDEVQSMFSKLTVKDSSELEGYGADNTGGNKDRCSGKPGLTETHLEKMTRDSVKAGDKKEGSGGKKRTNKMKGTVFMVAGLNVPKR</sequence>
<dbReference type="GO" id="GO:0016579">
    <property type="term" value="P:protein deubiquitination"/>
    <property type="evidence" value="ECO:0007669"/>
    <property type="project" value="InterPro"/>
</dbReference>
<feature type="region of interest" description="Disordered" evidence="1">
    <location>
        <begin position="745"/>
        <end position="812"/>
    </location>
</feature>
<dbReference type="CDD" id="cd02257">
    <property type="entry name" value="Peptidase_C19"/>
    <property type="match status" value="1"/>
</dbReference>
<organism evidence="3 4">
    <name type="scientific">Nothobranchius furzeri</name>
    <name type="common">Turquoise killifish</name>
    <dbReference type="NCBI Taxonomy" id="105023"/>
    <lineage>
        <taxon>Eukaryota</taxon>
        <taxon>Metazoa</taxon>
        <taxon>Chordata</taxon>
        <taxon>Craniata</taxon>
        <taxon>Vertebrata</taxon>
        <taxon>Euteleostomi</taxon>
        <taxon>Actinopterygii</taxon>
        <taxon>Neopterygii</taxon>
        <taxon>Teleostei</taxon>
        <taxon>Neoteleostei</taxon>
        <taxon>Acanthomorphata</taxon>
        <taxon>Ovalentaria</taxon>
        <taxon>Atherinomorphae</taxon>
        <taxon>Cyprinodontiformes</taxon>
        <taxon>Nothobranchiidae</taxon>
        <taxon>Nothobranchius</taxon>
    </lineage>
</organism>
<feature type="compositionally biased region" description="Polar residues" evidence="1">
    <location>
        <begin position="476"/>
        <end position="488"/>
    </location>
</feature>
<dbReference type="InterPro" id="IPR028889">
    <property type="entry name" value="USP"/>
</dbReference>
<comment type="caution">
    <text evidence="3">The sequence shown here is derived from an EMBL/GenBank/DDBJ whole genome shotgun (WGS) entry which is preliminary data.</text>
</comment>
<dbReference type="GO" id="GO:0005634">
    <property type="term" value="C:nucleus"/>
    <property type="evidence" value="ECO:0007669"/>
    <property type="project" value="TreeGrafter"/>
</dbReference>
<gene>
    <name evidence="3" type="ORF">G4P62_004046</name>
</gene>
<dbReference type="EMBL" id="JAAVVJ010000001">
    <property type="protein sequence ID" value="KAF7230217.1"/>
    <property type="molecule type" value="Genomic_DNA"/>
</dbReference>
<feature type="region of interest" description="Disordered" evidence="1">
    <location>
        <begin position="633"/>
        <end position="659"/>
    </location>
</feature>
<dbReference type="PROSITE" id="PS00972">
    <property type="entry name" value="USP_1"/>
    <property type="match status" value="1"/>
</dbReference>
<dbReference type="GO" id="GO:0005829">
    <property type="term" value="C:cytosol"/>
    <property type="evidence" value="ECO:0007669"/>
    <property type="project" value="TreeGrafter"/>
</dbReference>
<evidence type="ECO:0000256" key="1">
    <source>
        <dbReference type="SAM" id="MobiDB-lite"/>
    </source>
</evidence>
<feature type="compositionally biased region" description="Basic and acidic residues" evidence="1">
    <location>
        <begin position="769"/>
        <end position="789"/>
    </location>
</feature>
<evidence type="ECO:0000259" key="2">
    <source>
        <dbReference type="PROSITE" id="PS50235"/>
    </source>
</evidence>
<dbReference type="Gene3D" id="3.90.70.10">
    <property type="entry name" value="Cysteine proteinases"/>
    <property type="match status" value="1"/>
</dbReference>
<feature type="compositionally biased region" description="Polar residues" evidence="1">
    <location>
        <begin position="442"/>
        <end position="468"/>
    </location>
</feature>
<dbReference type="AlphaFoldDB" id="A0A9D2Z0U7"/>
<dbReference type="PANTHER" id="PTHR24006:SF899">
    <property type="entry name" value="UBIQUITIN CARBOXYL-TERMINAL HYDROLASE"/>
    <property type="match status" value="1"/>
</dbReference>
<dbReference type="Pfam" id="PF00443">
    <property type="entry name" value="UCH"/>
    <property type="match status" value="1"/>
</dbReference>
<feature type="region of interest" description="Disordered" evidence="1">
    <location>
        <begin position="548"/>
        <end position="579"/>
    </location>
</feature>
<dbReference type="GO" id="GO:0004843">
    <property type="term" value="F:cysteine-type deubiquitinase activity"/>
    <property type="evidence" value="ECO:0007669"/>
    <property type="project" value="InterPro"/>
</dbReference>
<feature type="compositionally biased region" description="Basic and acidic residues" evidence="1">
    <location>
        <begin position="393"/>
        <end position="403"/>
    </location>
</feature>
<feature type="compositionally biased region" description="Basic and acidic residues" evidence="1">
    <location>
        <begin position="353"/>
        <end position="365"/>
    </location>
</feature>
<dbReference type="PANTHER" id="PTHR24006">
    <property type="entry name" value="UBIQUITIN CARBOXYL-TERMINAL HYDROLASE"/>
    <property type="match status" value="1"/>
</dbReference>